<reference evidence="1" key="1">
    <citation type="submission" date="2023-10" db="EMBL/GenBank/DDBJ databases">
        <authorList>
            <person name="Rodriguez Cubillos JULIANA M."/>
            <person name="De Vega J."/>
        </authorList>
    </citation>
    <scope>NUCLEOTIDE SEQUENCE</scope>
</reference>
<sequence>MVKEEKDFNKTGPITRRKHGSFSLTQNQEERELGWHLKEGRETSRRRRLGETESKVGN</sequence>
<evidence type="ECO:0000313" key="1">
    <source>
        <dbReference type="EMBL" id="CAJ2651641.1"/>
    </source>
</evidence>
<proteinExistence type="predicted"/>
<protein>
    <submittedName>
        <fullName evidence="1">Uncharacterized protein</fullName>
    </submittedName>
</protein>
<dbReference type="EMBL" id="CASHSV030000160">
    <property type="protein sequence ID" value="CAJ2651641.1"/>
    <property type="molecule type" value="Genomic_DNA"/>
</dbReference>
<dbReference type="Proteomes" id="UP001177021">
    <property type="component" value="Unassembled WGS sequence"/>
</dbReference>
<name>A0ACB0K3A4_TRIPR</name>
<keyword evidence="2" id="KW-1185">Reference proteome</keyword>
<accession>A0ACB0K3A4</accession>
<comment type="caution">
    <text evidence="1">The sequence shown here is derived from an EMBL/GenBank/DDBJ whole genome shotgun (WGS) entry which is preliminary data.</text>
</comment>
<evidence type="ECO:0000313" key="2">
    <source>
        <dbReference type="Proteomes" id="UP001177021"/>
    </source>
</evidence>
<gene>
    <name evidence="1" type="ORF">MILVUS5_LOCUS19248</name>
</gene>
<organism evidence="1 2">
    <name type="scientific">Trifolium pratense</name>
    <name type="common">Red clover</name>
    <dbReference type="NCBI Taxonomy" id="57577"/>
    <lineage>
        <taxon>Eukaryota</taxon>
        <taxon>Viridiplantae</taxon>
        <taxon>Streptophyta</taxon>
        <taxon>Embryophyta</taxon>
        <taxon>Tracheophyta</taxon>
        <taxon>Spermatophyta</taxon>
        <taxon>Magnoliopsida</taxon>
        <taxon>eudicotyledons</taxon>
        <taxon>Gunneridae</taxon>
        <taxon>Pentapetalae</taxon>
        <taxon>rosids</taxon>
        <taxon>fabids</taxon>
        <taxon>Fabales</taxon>
        <taxon>Fabaceae</taxon>
        <taxon>Papilionoideae</taxon>
        <taxon>50 kb inversion clade</taxon>
        <taxon>NPAAA clade</taxon>
        <taxon>Hologalegina</taxon>
        <taxon>IRL clade</taxon>
        <taxon>Trifolieae</taxon>
        <taxon>Trifolium</taxon>
    </lineage>
</organism>